<reference evidence="2" key="1">
    <citation type="journal article" date="2020" name="Stud. Mycol.">
        <title>101 Dothideomycetes genomes: a test case for predicting lifestyles and emergence of pathogens.</title>
        <authorList>
            <person name="Haridas S."/>
            <person name="Albert R."/>
            <person name="Binder M."/>
            <person name="Bloem J."/>
            <person name="Labutti K."/>
            <person name="Salamov A."/>
            <person name="Andreopoulos B."/>
            <person name="Baker S."/>
            <person name="Barry K."/>
            <person name="Bills G."/>
            <person name="Bluhm B."/>
            <person name="Cannon C."/>
            <person name="Castanera R."/>
            <person name="Culley D."/>
            <person name="Daum C."/>
            <person name="Ezra D."/>
            <person name="Gonzalez J."/>
            <person name="Henrissat B."/>
            <person name="Kuo A."/>
            <person name="Liang C."/>
            <person name="Lipzen A."/>
            <person name="Lutzoni F."/>
            <person name="Magnuson J."/>
            <person name="Mondo S."/>
            <person name="Nolan M."/>
            <person name="Ohm R."/>
            <person name="Pangilinan J."/>
            <person name="Park H.-J."/>
            <person name="Ramirez L."/>
            <person name="Alfaro M."/>
            <person name="Sun H."/>
            <person name="Tritt A."/>
            <person name="Yoshinaga Y."/>
            <person name="Zwiers L.-H."/>
            <person name="Turgeon B."/>
            <person name="Goodwin S."/>
            <person name="Spatafora J."/>
            <person name="Crous P."/>
            <person name="Grigoriev I."/>
        </authorList>
    </citation>
    <scope>NUCLEOTIDE SEQUENCE</scope>
    <source>
        <strain evidence="2">CBS 480.64</strain>
    </source>
</reference>
<feature type="region of interest" description="Disordered" evidence="1">
    <location>
        <begin position="139"/>
        <end position="164"/>
    </location>
</feature>
<feature type="compositionally biased region" description="Polar residues" evidence="1">
    <location>
        <begin position="141"/>
        <end position="158"/>
    </location>
</feature>
<keyword evidence="3" id="KW-1185">Reference proteome</keyword>
<evidence type="ECO:0000256" key="1">
    <source>
        <dbReference type="SAM" id="MobiDB-lite"/>
    </source>
</evidence>
<dbReference type="Proteomes" id="UP000799421">
    <property type="component" value="Unassembled WGS sequence"/>
</dbReference>
<evidence type="ECO:0000313" key="3">
    <source>
        <dbReference type="Proteomes" id="UP000799421"/>
    </source>
</evidence>
<dbReference type="AlphaFoldDB" id="A0A6A7BS43"/>
<gene>
    <name evidence="2" type="ORF">K470DRAFT_147317</name>
</gene>
<accession>A0A6A7BS43</accession>
<proteinExistence type="predicted"/>
<evidence type="ECO:0000313" key="2">
    <source>
        <dbReference type="EMBL" id="KAF2858044.1"/>
    </source>
</evidence>
<sequence length="164" mass="18496">MILLRYGYNGTGGTSSLAVFSPCPLFYHPHLCSQTRPLLHLQSSAQSLRRLVSISPNCLSHHLSPPFQPLPLLHRLGLPSLPRFRFFFESAFPQSIILPIAVQIRVKFRFPLHLVVPEICRIQGVRMLGQIDKPEKVPKAQQANILQNQKDGSGTTQEHACRKQ</sequence>
<organism evidence="2 3">
    <name type="scientific">Piedraia hortae CBS 480.64</name>
    <dbReference type="NCBI Taxonomy" id="1314780"/>
    <lineage>
        <taxon>Eukaryota</taxon>
        <taxon>Fungi</taxon>
        <taxon>Dikarya</taxon>
        <taxon>Ascomycota</taxon>
        <taxon>Pezizomycotina</taxon>
        <taxon>Dothideomycetes</taxon>
        <taxon>Dothideomycetidae</taxon>
        <taxon>Capnodiales</taxon>
        <taxon>Piedraiaceae</taxon>
        <taxon>Piedraia</taxon>
    </lineage>
</organism>
<protein>
    <submittedName>
        <fullName evidence="2">Uncharacterized protein</fullName>
    </submittedName>
</protein>
<dbReference type="EMBL" id="MU006019">
    <property type="protein sequence ID" value="KAF2858044.1"/>
    <property type="molecule type" value="Genomic_DNA"/>
</dbReference>
<name>A0A6A7BS43_9PEZI</name>